<feature type="region of interest" description="Disordered" evidence="1">
    <location>
        <begin position="609"/>
        <end position="646"/>
    </location>
</feature>
<keyword evidence="2" id="KW-0812">Transmembrane</keyword>
<proteinExistence type="predicted"/>
<dbReference type="RefSeq" id="WP_042121876.1">
    <property type="nucleotide sequence ID" value="NZ_FZOL01000010.1"/>
</dbReference>
<dbReference type="STRING" id="1215104.GCA_000730585_04521"/>
<gene>
    <name evidence="3" type="ORF">SAMN05444352_11032</name>
</gene>
<protein>
    <recommendedName>
        <fullName evidence="5">Phage-related minor tail protein</fullName>
    </recommendedName>
</protein>
<accession>A0A239FE95</accession>
<dbReference type="OrthoDB" id="8019720at2"/>
<feature type="region of interest" description="Disordered" evidence="1">
    <location>
        <begin position="716"/>
        <end position="738"/>
    </location>
</feature>
<evidence type="ECO:0000256" key="2">
    <source>
        <dbReference type="SAM" id="Phobius"/>
    </source>
</evidence>
<organism evidence="3 4">
    <name type="scientific">Pseudomonas japonica</name>
    <dbReference type="NCBI Taxonomy" id="256466"/>
    <lineage>
        <taxon>Bacteria</taxon>
        <taxon>Pseudomonadati</taxon>
        <taxon>Pseudomonadota</taxon>
        <taxon>Gammaproteobacteria</taxon>
        <taxon>Pseudomonadales</taxon>
        <taxon>Pseudomonadaceae</taxon>
        <taxon>Pseudomonas</taxon>
    </lineage>
</organism>
<name>A0A239FE95_9PSED</name>
<evidence type="ECO:0000313" key="4">
    <source>
        <dbReference type="Proteomes" id="UP000198407"/>
    </source>
</evidence>
<evidence type="ECO:0008006" key="5">
    <source>
        <dbReference type="Google" id="ProtNLM"/>
    </source>
</evidence>
<dbReference type="Proteomes" id="UP000198407">
    <property type="component" value="Unassembled WGS sequence"/>
</dbReference>
<evidence type="ECO:0000313" key="3">
    <source>
        <dbReference type="EMBL" id="SNS55239.1"/>
    </source>
</evidence>
<feature type="transmembrane region" description="Helical" evidence="2">
    <location>
        <begin position="402"/>
        <end position="427"/>
    </location>
</feature>
<keyword evidence="2" id="KW-1133">Transmembrane helix</keyword>
<keyword evidence="2" id="KW-0472">Membrane</keyword>
<sequence length="963" mass="98526">MAGELKFEMRSEAVVDPILGQVFSQIDAQVGQTEMLALRIGDALRQATESALPLATAFKTANETAAESAQKWQASLDDIGRKLATQLDTLPKLTKAYEDLGKAMGAVRLPAAVQPSEREAAREKVVDASGAVLKSAGGSVDTFASYEGIVGKLVRQGEKDPKKWAAQTERVEAQIARMTHGTSLSKTEAANQLLSMFNAGMDLNDLVPEGRLAARFADGQQVSEGVTAGLFRTLSQGQGTAELERLLNTIIGQAGDGKLGITSTAEAITRLLPQVGGAPEDVVRLSAILQQESKKTGNYNDVVSATKALFLEYKREGGSSAADLARYGQAFMPKQADGPVPNYIEEKLDGRQQSLEWQQKARESANERVSVGVGGALAPIYSTWTNLMTTAANILGVVVEQLSGVVTVLGGVVVGVAGVVTALAAVAKGKVLLEAAKLASGPQGKVLADAARTVFKPQANDPGVRGRVVQAAGKVKTLLPESLRSPSTIPAWQKVAGGSLAAIASLSLAVDTYQNAGSAKEKSEGYGEAAGTLVGGLLGAFLGPLGSAAVGYVGGKLGKLAGAKINEIWGEDGKEGTVNTAPPLPGLPGADAGKLLTVVKAPGPGDLLLKAPGETGRSLNSDPGVSAPKMQSVPVKADPGTGEVGTVIKKSSPAILLLKEPGETGGRGLRSGQDAPALHMQPVPALPGMGAAGAVMPRADAGKLLTVIKEPGPGALLLNAPGETGGRSNSGPAATAPKMQSVPLNADLGTGQVGAVVKESSPAILLLKEPGETGGRGLRPGQDAPALHMQPVPGLPGVGGVAAGAVIKEIRPGALLRKEPGNADDVVSHSSTGVPAVLVAMPGAALESPPGGQVQYGREHTLQSQRPVPVRSGDVVRSLADGAPAAISLPESNSATPVSINAASPQHFAVSPTIAINVQGTITEPAELVRILQPEVQRMFTDLAAQTNRGNQMWDNPAATYVA</sequence>
<keyword evidence="4" id="KW-1185">Reference proteome</keyword>
<dbReference type="AlphaFoldDB" id="A0A239FE95"/>
<dbReference type="EMBL" id="FZOL01000010">
    <property type="protein sequence ID" value="SNS55239.1"/>
    <property type="molecule type" value="Genomic_DNA"/>
</dbReference>
<reference evidence="4" key="1">
    <citation type="submission" date="2017-06" db="EMBL/GenBank/DDBJ databases">
        <authorList>
            <person name="Varghese N."/>
            <person name="Submissions S."/>
        </authorList>
    </citation>
    <scope>NUCLEOTIDE SEQUENCE [LARGE SCALE GENOMIC DNA]</scope>
    <source>
        <strain evidence="4">DSM 22348</strain>
    </source>
</reference>
<evidence type="ECO:0000256" key="1">
    <source>
        <dbReference type="SAM" id="MobiDB-lite"/>
    </source>
</evidence>